<evidence type="ECO:0000313" key="2">
    <source>
        <dbReference type="EMBL" id="MBD2543380.1"/>
    </source>
</evidence>
<dbReference type="Proteomes" id="UP000641954">
    <property type="component" value="Unassembled WGS sequence"/>
</dbReference>
<name>A0ABR8EA75_9CYAN</name>
<reference evidence="2 3" key="1">
    <citation type="journal article" date="2020" name="ISME J.">
        <title>Comparative genomics reveals insights into cyanobacterial evolution and habitat adaptation.</title>
        <authorList>
            <person name="Chen M.Y."/>
            <person name="Teng W.K."/>
            <person name="Zhao L."/>
            <person name="Hu C.X."/>
            <person name="Zhou Y.K."/>
            <person name="Han B.P."/>
            <person name="Song L.R."/>
            <person name="Shu W.S."/>
        </authorList>
    </citation>
    <scope>NUCLEOTIDE SEQUENCE [LARGE SCALE GENOMIC DNA]</scope>
    <source>
        <strain evidence="2 3">FACHB-1370</strain>
    </source>
</reference>
<comment type="caution">
    <text evidence="2">The sequence shown here is derived from an EMBL/GenBank/DDBJ whole genome shotgun (WGS) entry which is preliminary data.</text>
</comment>
<dbReference type="EMBL" id="JACJSK010000006">
    <property type="protein sequence ID" value="MBD2543380.1"/>
    <property type="molecule type" value="Genomic_DNA"/>
</dbReference>
<sequence length="96" mass="10365">MTEIAQLGNRLIEEMLDSYLDNQQKLADSHQFMLGVGLVGTAVSIPLGILVALGITLKLKNQMAPVKSDKSDGETISDNNLINNLINLKFIAIAAK</sequence>
<evidence type="ECO:0000256" key="1">
    <source>
        <dbReference type="SAM" id="Phobius"/>
    </source>
</evidence>
<dbReference type="RefSeq" id="WP_054464368.1">
    <property type="nucleotide sequence ID" value="NZ_JACJSK010000006.1"/>
</dbReference>
<keyword evidence="1" id="KW-0472">Membrane</keyword>
<organism evidence="2 3">
    <name type="scientific">Planktothricoides raciborskii FACHB-1370</name>
    <dbReference type="NCBI Taxonomy" id="2949576"/>
    <lineage>
        <taxon>Bacteria</taxon>
        <taxon>Bacillati</taxon>
        <taxon>Cyanobacteriota</taxon>
        <taxon>Cyanophyceae</taxon>
        <taxon>Oscillatoriophycideae</taxon>
        <taxon>Oscillatoriales</taxon>
        <taxon>Oscillatoriaceae</taxon>
        <taxon>Planktothricoides</taxon>
    </lineage>
</organism>
<protein>
    <submittedName>
        <fullName evidence="2">Uncharacterized protein</fullName>
    </submittedName>
</protein>
<accession>A0ABR8EA75</accession>
<proteinExistence type="predicted"/>
<feature type="transmembrane region" description="Helical" evidence="1">
    <location>
        <begin position="32"/>
        <end position="57"/>
    </location>
</feature>
<keyword evidence="1" id="KW-0812">Transmembrane</keyword>
<evidence type="ECO:0000313" key="3">
    <source>
        <dbReference type="Proteomes" id="UP000641954"/>
    </source>
</evidence>
<gene>
    <name evidence="2" type="ORF">H6G72_05830</name>
</gene>
<keyword evidence="1" id="KW-1133">Transmembrane helix</keyword>
<keyword evidence="3" id="KW-1185">Reference proteome</keyword>